<evidence type="ECO:0008006" key="4">
    <source>
        <dbReference type="Google" id="ProtNLM"/>
    </source>
</evidence>
<dbReference type="InterPro" id="IPR019428">
    <property type="entry name" value="7TM_GPCR_serpentine_rcpt_Str"/>
</dbReference>
<keyword evidence="1" id="KW-0472">Membrane</keyword>
<keyword evidence="3" id="KW-1185">Reference proteome</keyword>
<keyword evidence="1" id="KW-0812">Transmembrane</keyword>
<dbReference type="InterPro" id="IPR019423">
    <property type="entry name" value="7TM_GPCR_serpentine_rcpt_Srj"/>
</dbReference>
<dbReference type="EMBL" id="BTRK01000004">
    <property type="protein sequence ID" value="GMR45149.1"/>
    <property type="molecule type" value="Genomic_DNA"/>
</dbReference>
<dbReference type="Pfam" id="PF10326">
    <property type="entry name" value="7TM_GPCR_Str"/>
    <property type="match status" value="1"/>
</dbReference>
<name>A0AAN5HXX2_9BILA</name>
<evidence type="ECO:0000313" key="2">
    <source>
        <dbReference type="EMBL" id="GMR45149.1"/>
    </source>
</evidence>
<feature type="non-terminal residue" evidence="2">
    <location>
        <position position="107"/>
    </location>
</feature>
<keyword evidence="1" id="KW-1133">Transmembrane helix</keyword>
<reference evidence="3" key="1">
    <citation type="submission" date="2022-10" db="EMBL/GenBank/DDBJ databases">
        <title>Genome assembly of Pristionchus species.</title>
        <authorList>
            <person name="Yoshida K."/>
            <person name="Sommer R.J."/>
        </authorList>
    </citation>
    <scope>NUCLEOTIDE SEQUENCE [LARGE SCALE GENOMIC DNA]</scope>
    <source>
        <strain evidence="3">RS5460</strain>
    </source>
</reference>
<gene>
    <name evidence="2" type="ORF">PMAYCL1PPCAC_15345</name>
</gene>
<feature type="transmembrane region" description="Helical" evidence="1">
    <location>
        <begin position="54"/>
        <end position="73"/>
    </location>
</feature>
<dbReference type="AlphaFoldDB" id="A0AAN5HXX2"/>
<dbReference type="PANTHER" id="PTHR45907:SF16">
    <property type="entry name" value="SERPENTINE RECEPTOR, CLASS J"/>
    <property type="match status" value="1"/>
</dbReference>
<evidence type="ECO:0000313" key="3">
    <source>
        <dbReference type="Proteomes" id="UP001328107"/>
    </source>
</evidence>
<accession>A0AAN5HXX2</accession>
<feature type="non-terminal residue" evidence="2">
    <location>
        <position position="1"/>
    </location>
</feature>
<dbReference type="PANTHER" id="PTHR45907">
    <property type="entry name" value="SERPENTINE RECEPTOR, CLASS J"/>
    <property type="match status" value="1"/>
</dbReference>
<protein>
    <recommendedName>
        <fullName evidence="4">G protein-coupled receptor</fullName>
    </recommendedName>
</protein>
<proteinExistence type="predicted"/>
<sequence length="107" mass="12306">QYSASFFGTYKHLLTAFTVADIFLVILHEQRTVLVGTTHGVVTDTIFDDRRITAFYIAFQSVPFIILVIHFLYRYWSVRHPNLVALFSRKSFIILLANATFGSAMAW</sequence>
<organism evidence="2 3">
    <name type="scientific">Pristionchus mayeri</name>
    <dbReference type="NCBI Taxonomy" id="1317129"/>
    <lineage>
        <taxon>Eukaryota</taxon>
        <taxon>Metazoa</taxon>
        <taxon>Ecdysozoa</taxon>
        <taxon>Nematoda</taxon>
        <taxon>Chromadorea</taxon>
        <taxon>Rhabditida</taxon>
        <taxon>Rhabditina</taxon>
        <taxon>Diplogasteromorpha</taxon>
        <taxon>Diplogasteroidea</taxon>
        <taxon>Neodiplogasteridae</taxon>
        <taxon>Pristionchus</taxon>
    </lineage>
</organism>
<comment type="caution">
    <text evidence="2">The sequence shown here is derived from an EMBL/GenBank/DDBJ whole genome shotgun (WGS) entry which is preliminary data.</text>
</comment>
<dbReference type="Proteomes" id="UP001328107">
    <property type="component" value="Unassembled WGS sequence"/>
</dbReference>
<evidence type="ECO:0000256" key="1">
    <source>
        <dbReference type="SAM" id="Phobius"/>
    </source>
</evidence>